<keyword evidence="2" id="KW-0560">Oxidoreductase</keyword>
<dbReference type="InterPro" id="IPR057326">
    <property type="entry name" value="KR_dom"/>
</dbReference>
<dbReference type="GO" id="GO:0016491">
    <property type="term" value="F:oxidoreductase activity"/>
    <property type="evidence" value="ECO:0007669"/>
    <property type="project" value="UniProtKB-KW"/>
</dbReference>
<evidence type="ECO:0000259" key="3">
    <source>
        <dbReference type="SMART" id="SM00822"/>
    </source>
</evidence>
<dbReference type="PROSITE" id="PS00061">
    <property type="entry name" value="ADH_SHORT"/>
    <property type="match status" value="1"/>
</dbReference>
<dbReference type="KEGG" id="vbh:CMV30_01250"/>
<dbReference type="PANTHER" id="PTHR43639:SF1">
    <property type="entry name" value="SHORT-CHAIN DEHYDROGENASE_REDUCTASE FAMILY PROTEIN"/>
    <property type="match status" value="1"/>
</dbReference>
<comment type="similarity">
    <text evidence="1">Belongs to the short-chain dehydrogenases/reductases (SDR) family.</text>
</comment>
<dbReference type="InterPro" id="IPR020904">
    <property type="entry name" value="Sc_DH/Rdtase_CS"/>
</dbReference>
<dbReference type="OrthoDB" id="9781121at2"/>
<organism evidence="4 5">
    <name type="scientific">Nibricoccus aquaticus</name>
    <dbReference type="NCBI Taxonomy" id="2576891"/>
    <lineage>
        <taxon>Bacteria</taxon>
        <taxon>Pseudomonadati</taxon>
        <taxon>Verrucomicrobiota</taxon>
        <taxon>Opitutia</taxon>
        <taxon>Opitutales</taxon>
        <taxon>Opitutaceae</taxon>
        <taxon>Nibricoccus</taxon>
    </lineage>
</organism>
<dbReference type="Proteomes" id="UP000217265">
    <property type="component" value="Chromosome"/>
</dbReference>
<dbReference type="Gene3D" id="3.40.50.720">
    <property type="entry name" value="NAD(P)-binding Rossmann-like Domain"/>
    <property type="match status" value="1"/>
</dbReference>
<dbReference type="PANTHER" id="PTHR43639">
    <property type="entry name" value="OXIDOREDUCTASE, SHORT-CHAIN DEHYDROGENASE/REDUCTASE FAMILY (AFU_ORTHOLOGUE AFUA_5G02870)"/>
    <property type="match status" value="1"/>
</dbReference>
<dbReference type="SUPFAM" id="SSF51735">
    <property type="entry name" value="NAD(P)-binding Rossmann-fold domains"/>
    <property type="match status" value="1"/>
</dbReference>
<keyword evidence="5" id="KW-1185">Reference proteome</keyword>
<dbReference type="SMART" id="SM00822">
    <property type="entry name" value="PKS_KR"/>
    <property type="match status" value="1"/>
</dbReference>
<evidence type="ECO:0000313" key="4">
    <source>
        <dbReference type="EMBL" id="ATC62703.1"/>
    </source>
</evidence>
<proteinExistence type="inferred from homology"/>
<evidence type="ECO:0000313" key="5">
    <source>
        <dbReference type="Proteomes" id="UP000217265"/>
    </source>
</evidence>
<dbReference type="FunFam" id="3.40.50.720:FF:000173">
    <property type="entry name" value="3-oxoacyl-[acyl-carrier protein] reductase"/>
    <property type="match status" value="1"/>
</dbReference>
<dbReference type="RefSeq" id="WP_096054338.1">
    <property type="nucleotide sequence ID" value="NZ_CP023344.1"/>
</dbReference>
<dbReference type="Pfam" id="PF13561">
    <property type="entry name" value="adh_short_C2"/>
    <property type="match status" value="1"/>
</dbReference>
<name>A0A290Q2R1_9BACT</name>
<dbReference type="AlphaFoldDB" id="A0A290Q2R1"/>
<dbReference type="EMBL" id="CP023344">
    <property type="protein sequence ID" value="ATC62703.1"/>
    <property type="molecule type" value="Genomic_DNA"/>
</dbReference>
<protein>
    <submittedName>
        <fullName evidence="4">3-oxoacyl-ACP reductase</fullName>
    </submittedName>
</protein>
<reference evidence="4 5" key="1">
    <citation type="submission" date="2017-09" db="EMBL/GenBank/DDBJ databases">
        <title>Complete genome sequence of Verrucomicrobial strain HZ-65, isolated from freshwater.</title>
        <authorList>
            <person name="Choi A."/>
        </authorList>
    </citation>
    <scope>NUCLEOTIDE SEQUENCE [LARGE SCALE GENOMIC DNA]</scope>
    <source>
        <strain evidence="4 5">HZ-65</strain>
    </source>
</reference>
<dbReference type="InterPro" id="IPR002347">
    <property type="entry name" value="SDR_fam"/>
</dbReference>
<sequence>MSSSQPSRIVLVTGASRGLGRAIAEKLAAEGHRVVVNYFSSARDAEDAVSTITRAGGKALALKADVREPAQIAALLTETQRHFGGPVEVLINNATGPQPMKPIEAYTWQDFQDQLDFFVKAPMLLTQATLPEMKKARWGRIIHIGSEVVELGNADFSAYVAAKGAMLGLTRAWATEFGPWQITVNNVAPGWIPVERHAGTSKESLDSYAAQLPLRRQGVPAEIADAVAFIASDASRFITGQTLAVNGGNTF</sequence>
<dbReference type="InterPro" id="IPR036291">
    <property type="entry name" value="NAD(P)-bd_dom_sf"/>
</dbReference>
<accession>A0A290Q2R1</accession>
<evidence type="ECO:0000256" key="1">
    <source>
        <dbReference type="ARBA" id="ARBA00006484"/>
    </source>
</evidence>
<feature type="domain" description="Ketoreductase" evidence="3">
    <location>
        <begin position="8"/>
        <end position="194"/>
    </location>
</feature>
<dbReference type="PRINTS" id="PR00080">
    <property type="entry name" value="SDRFAMILY"/>
</dbReference>
<evidence type="ECO:0000256" key="2">
    <source>
        <dbReference type="ARBA" id="ARBA00023002"/>
    </source>
</evidence>
<dbReference type="PRINTS" id="PR00081">
    <property type="entry name" value="GDHRDH"/>
</dbReference>
<gene>
    <name evidence="4" type="ORF">CMV30_01250</name>
</gene>